<keyword evidence="2 4" id="KW-0378">Hydrolase</keyword>
<dbReference type="Pfam" id="PF00293">
    <property type="entry name" value="NUDIX"/>
    <property type="match status" value="1"/>
</dbReference>
<sequence length="155" mass="17756">MTPLQRITNCVFIKDGQVLLLQKPRRNWWVAPGGKMEQGETVREAVIREYREETGIYLKHPDLKGVFTIVIKDGDKPVSEWMMFTFVATDGDGKNFEQSAEGILQWHAIDEMKNLPMAAGDTHILEYMVHGSGIIYGQFTYTPDFELLSYRLDPS</sequence>
<dbReference type="InterPro" id="IPR000086">
    <property type="entry name" value="NUDIX_hydrolase_dom"/>
</dbReference>
<evidence type="ECO:0000313" key="5">
    <source>
        <dbReference type="Proteomes" id="UP000070376"/>
    </source>
</evidence>
<comment type="caution">
    <text evidence="4">The sequence shown here is derived from an EMBL/GenBank/DDBJ whole genome shotgun (WGS) entry which is preliminary data.</text>
</comment>
<dbReference type="EMBL" id="LRPN01000047">
    <property type="protein sequence ID" value="KWZ83042.1"/>
    <property type="molecule type" value="Genomic_DNA"/>
</dbReference>
<dbReference type="PATRIC" id="fig|1398.22.peg.1536"/>
<gene>
    <name evidence="4" type="ORF">HMPREF3213_01527</name>
</gene>
<proteinExistence type="predicted"/>
<evidence type="ECO:0000259" key="3">
    <source>
        <dbReference type="PROSITE" id="PS51462"/>
    </source>
</evidence>
<evidence type="ECO:0000313" key="4">
    <source>
        <dbReference type="EMBL" id="KWZ83042.1"/>
    </source>
</evidence>
<name>A0A133KU54_HEYCO</name>
<dbReference type="SUPFAM" id="SSF55811">
    <property type="entry name" value="Nudix"/>
    <property type="match status" value="1"/>
</dbReference>
<evidence type="ECO:0000256" key="2">
    <source>
        <dbReference type="ARBA" id="ARBA00022801"/>
    </source>
</evidence>
<dbReference type="PROSITE" id="PS51462">
    <property type="entry name" value="NUDIX"/>
    <property type="match status" value="1"/>
</dbReference>
<dbReference type="InterPro" id="IPR015797">
    <property type="entry name" value="NUDIX_hydrolase-like_dom_sf"/>
</dbReference>
<dbReference type="AlphaFoldDB" id="A0A133KU54"/>
<dbReference type="PRINTS" id="PR00502">
    <property type="entry name" value="NUDIXFAMILY"/>
</dbReference>
<feature type="domain" description="Nudix hydrolase" evidence="3">
    <location>
        <begin position="3"/>
        <end position="130"/>
    </location>
</feature>
<dbReference type="Gene3D" id="3.90.79.10">
    <property type="entry name" value="Nucleoside Triphosphate Pyrophosphohydrolase"/>
    <property type="match status" value="1"/>
</dbReference>
<protein>
    <submittedName>
        <fullName evidence="4">Hydrolase, NUDIX family</fullName>
    </submittedName>
</protein>
<dbReference type="InterPro" id="IPR020476">
    <property type="entry name" value="Nudix_hydrolase"/>
</dbReference>
<dbReference type="PANTHER" id="PTHR43046:SF14">
    <property type="entry name" value="MUTT_NUDIX FAMILY PROTEIN"/>
    <property type="match status" value="1"/>
</dbReference>
<dbReference type="CDD" id="cd18886">
    <property type="entry name" value="NUDIX_MutT_Nudt1"/>
    <property type="match status" value="1"/>
</dbReference>
<comment type="cofactor">
    <cofactor evidence="1">
        <name>Mg(2+)</name>
        <dbReference type="ChEBI" id="CHEBI:18420"/>
    </cofactor>
</comment>
<dbReference type="PANTHER" id="PTHR43046">
    <property type="entry name" value="GDP-MANNOSE MANNOSYL HYDROLASE"/>
    <property type="match status" value="1"/>
</dbReference>
<dbReference type="GO" id="GO:0016787">
    <property type="term" value="F:hydrolase activity"/>
    <property type="evidence" value="ECO:0007669"/>
    <property type="project" value="UniProtKB-KW"/>
</dbReference>
<reference evidence="5" key="1">
    <citation type="submission" date="2016-01" db="EMBL/GenBank/DDBJ databases">
        <authorList>
            <person name="Mitreva M."/>
            <person name="Pepin K.H."/>
            <person name="Mihindukulasuriya K.A."/>
            <person name="Fulton R."/>
            <person name="Fronick C."/>
            <person name="O'Laughlin M."/>
            <person name="Miner T."/>
            <person name="Herter B."/>
            <person name="Rosa B.A."/>
            <person name="Cordes M."/>
            <person name="Tomlinson C."/>
            <person name="Wollam A."/>
            <person name="Palsikar V.B."/>
            <person name="Mardis E.R."/>
            <person name="Wilson R.K."/>
        </authorList>
    </citation>
    <scope>NUCLEOTIDE SEQUENCE [LARGE SCALE GENOMIC DNA]</scope>
    <source>
        <strain evidence="5">GED7749B</strain>
    </source>
</reference>
<organism evidence="4 5">
    <name type="scientific">Heyndrickxia coagulans</name>
    <name type="common">Weizmannia coagulans</name>
    <dbReference type="NCBI Taxonomy" id="1398"/>
    <lineage>
        <taxon>Bacteria</taxon>
        <taxon>Bacillati</taxon>
        <taxon>Bacillota</taxon>
        <taxon>Bacilli</taxon>
        <taxon>Bacillales</taxon>
        <taxon>Bacillaceae</taxon>
        <taxon>Heyndrickxia</taxon>
    </lineage>
</organism>
<evidence type="ECO:0000256" key="1">
    <source>
        <dbReference type="ARBA" id="ARBA00001946"/>
    </source>
</evidence>
<dbReference type="Proteomes" id="UP000070376">
    <property type="component" value="Unassembled WGS sequence"/>
</dbReference>
<accession>A0A133KU54</accession>